<dbReference type="Pfam" id="PF01121">
    <property type="entry name" value="CoaE"/>
    <property type="match status" value="1"/>
</dbReference>
<keyword evidence="2" id="KW-0547">Nucleotide-binding</keyword>
<dbReference type="InterPro" id="IPR001977">
    <property type="entry name" value="Depp_CoAkinase"/>
</dbReference>
<keyword evidence="5" id="KW-1133">Transmembrane helix</keyword>
<protein>
    <recommendedName>
        <fullName evidence="4">Dephospho-CoA kinase domain-containing protein</fullName>
    </recommendedName>
</protein>
<evidence type="ECO:0000256" key="1">
    <source>
        <dbReference type="ARBA" id="ARBA00009018"/>
    </source>
</evidence>
<evidence type="ECO:0000313" key="7">
    <source>
        <dbReference type="Proteomes" id="UP000887568"/>
    </source>
</evidence>
<dbReference type="AlphaFoldDB" id="A0A913Z906"/>
<dbReference type="RefSeq" id="XP_038047355.1">
    <property type="nucleotide sequence ID" value="XM_038191427.1"/>
</dbReference>
<sequence length="227" mass="25711">MYLIGVTGGIASGKSTVSNFFKELGCPIIDADVIAREVVEPNKPSWKLIVKHFGSGILQEDGTIDRPKLGGIIFGDAEKRRLLNSCTHPFIQKEMMWRVFKYFLKGYPYVIMDIPLLLEGSALRKFLRKVIVVYCDEETQLHRLTTRNLSREDALARINSQMPLREKRKLADYVIDNCGSVADTKLAVDYLNRQFQTSYAHWKIRVALIFGGTGLGLAVYGLIRILL</sequence>
<reference evidence="6" key="1">
    <citation type="submission" date="2022-11" db="UniProtKB">
        <authorList>
            <consortium name="EnsemblMetazoa"/>
        </authorList>
    </citation>
    <scope>IDENTIFICATION</scope>
</reference>
<proteinExistence type="inferred from homology"/>
<dbReference type="GO" id="GO:0005737">
    <property type="term" value="C:cytoplasm"/>
    <property type="evidence" value="ECO:0007669"/>
    <property type="project" value="UniProtKB-ARBA"/>
</dbReference>
<dbReference type="PANTHER" id="PTHR10695:SF46">
    <property type="entry name" value="BIFUNCTIONAL COENZYME A SYNTHASE-RELATED"/>
    <property type="match status" value="1"/>
</dbReference>
<dbReference type="Proteomes" id="UP000887568">
    <property type="component" value="Unplaced"/>
</dbReference>
<keyword evidence="5" id="KW-0812">Transmembrane</keyword>
<comment type="similarity">
    <text evidence="1">Belongs to the CoaE family.</text>
</comment>
<feature type="transmembrane region" description="Helical" evidence="5">
    <location>
        <begin position="202"/>
        <end position="223"/>
    </location>
</feature>
<evidence type="ECO:0000256" key="3">
    <source>
        <dbReference type="ARBA" id="ARBA00022840"/>
    </source>
</evidence>
<dbReference type="GeneID" id="119721370"/>
<dbReference type="Gene3D" id="3.40.50.300">
    <property type="entry name" value="P-loop containing nucleotide triphosphate hydrolases"/>
    <property type="match status" value="1"/>
</dbReference>
<accession>A0A913Z906</accession>
<dbReference type="PROSITE" id="PS51219">
    <property type="entry name" value="DPCK"/>
    <property type="match status" value="1"/>
</dbReference>
<dbReference type="EnsemblMetazoa" id="XM_038191427.1">
    <property type="protein sequence ID" value="XP_038047355.1"/>
    <property type="gene ID" value="LOC119721370"/>
</dbReference>
<dbReference type="CDD" id="cd02022">
    <property type="entry name" value="DPCK"/>
    <property type="match status" value="1"/>
</dbReference>
<organism evidence="6 7">
    <name type="scientific">Patiria miniata</name>
    <name type="common">Bat star</name>
    <name type="synonym">Asterina miniata</name>
    <dbReference type="NCBI Taxonomy" id="46514"/>
    <lineage>
        <taxon>Eukaryota</taxon>
        <taxon>Metazoa</taxon>
        <taxon>Echinodermata</taxon>
        <taxon>Eleutherozoa</taxon>
        <taxon>Asterozoa</taxon>
        <taxon>Asteroidea</taxon>
        <taxon>Valvatacea</taxon>
        <taxon>Valvatida</taxon>
        <taxon>Asterinidae</taxon>
        <taxon>Patiria</taxon>
    </lineage>
</organism>
<dbReference type="NCBIfam" id="TIGR00152">
    <property type="entry name" value="dephospho-CoA kinase"/>
    <property type="match status" value="1"/>
</dbReference>
<dbReference type="SUPFAM" id="SSF52540">
    <property type="entry name" value="P-loop containing nucleoside triphosphate hydrolases"/>
    <property type="match status" value="1"/>
</dbReference>
<evidence type="ECO:0000256" key="2">
    <source>
        <dbReference type="ARBA" id="ARBA00022741"/>
    </source>
</evidence>
<dbReference type="HAMAP" id="MF_00376">
    <property type="entry name" value="Dephospho_CoA_kinase"/>
    <property type="match status" value="1"/>
</dbReference>
<dbReference type="GO" id="GO:0015937">
    <property type="term" value="P:coenzyme A biosynthetic process"/>
    <property type="evidence" value="ECO:0007669"/>
    <property type="project" value="InterPro"/>
</dbReference>
<evidence type="ECO:0000256" key="4">
    <source>
        <dbReference type="ARBA" id="ARBA00044157"/>
    </source>
</evidence>
<keyword evidence="5" id="KW-0472">Membrane</keyword>
<dbReference type="OrthoDB" id="247245at2759"/>
<dbReference type="GO" id="GO:0004140">
    <property type="term" value="F:dephospho-CoA kinase activity"/>
    <property type="evidence" value="ECO:0007669"/>
    <property type="project" value="InterPro"/>
</dbReference>
<dbReference type="PANTHER" id="PTHR10695">
    <property type="entry name" value="DEPHOSPHO-COA KINASE-RELATED"/>
    <property type="match status" value="1"/>
</dbReference>
<dbReference type="GO" id="GO:0005524">
    <property type="term" value="F:ATP binding"/>
    <property type="evidence" value="ECO:0007669"/>
    <property type="project" value="UniProtKB-KW"/>
</dbReference>
<name>A0A913Z906_PATMI</name>
<evidence type="ECO:0000256" key="5">
    <source>
        <dbReference type="SAM" id="Phobius"/>
    </source>
</evidence>
<dbReference type="FunFam" id="3.40.50.300:FF:000485">
    <property type="entry name" value="Dephospho-CoA kinase CAB5"/>
    <property type="match status" value="1"/>
</dbReference>
<keyword evidence="3" id="KW-0067">ATP-binding</keyword>
<dbReference type="InterPro" id="IPR027417">
    <property type="entry name" value="P-loop_NTPase"/>
</dbReference>
<evidence type="ECO:0000313" key="6">
    <source>
        <dbReference type="EnsemblMetazoa" id="XP_038047355.1"/>
    </source>
</evidence>
<dbReference type="OMA" id="DVDKEYH"/>
<keyword evidence="7" id="KW-1185">Reference proteome</keyword>